<organism evidence="13 14">
    <name type="scientific">Saitozyma podzolica</name>
    <dbReference type="NCBI Taxonomy" id="1890683"/>
    <lineage>
        <taxon>Eukaryota</taxon>
        <taxon>Fungi</taxon>
        <taxon>Dikarya</taxon>
        <taxon>Basidiomycota</taxon>
        <taxon>Agaricomycotina</taxon>
        <taxon>Tremellomycetes</taxon>
        <taxon>Tremellales</taxon>
        <taxon>Trimorphomycetaceae</taxon>
        <taxon>Saitozyma</taxon>
    </lineage>
</organism>
<dbReference type="InterPro" id="IPR044846">
    <property type="entry name" value="GH10"/>
</dbReference>
<dbReference type="GO" id="GO:0045493">
    <property type="term" value="P:xylan catabolic process"/>
    <property type="evidence" value="ECO:0007669"/>
    <property type="project" value="UniProtKB-KW"/>
</dbReference>
<dbReference type="GO" id="GO:0031176">
    <property type="term" value="F:endo-1,4-beta-xylanase activity"/>
    <property type="evidence" value="ECO:0007669"/>
    <property type="project" value="UniProtKB-EC"/>
</dbReference>
<dbReference type="PROSITE" id="PS51760">
    <property type="entry name" value="GH10_2"/>
    <property type="match status" value="1"/>
</dbReference>
<dbReference type="PANTHER" id="PTHR31490">
    <property type="entry name" value="GLYCOSYL HYDROLASE"/>
    <property type="match status" value="1"/>
</dbReference>
<dbReference type="InterPro" id="IPR017853">
    <property type="entry name" value="GH"/>
</dbReference>
<dbReference type="EC" id="3.2.1.8" evidence="10"/>
<evidence type="ECO:0000256" key="5">
    <source>
        <dbReference type="ARBA" id="ARBA00022801"/>
    </source>
</evidence>
<keyword evidence="8 10" id="KW-0624">Polysaccharide degradation</keyword>
<comment type="similarity">
    <text evidence="2 10">Belongs to the glycosyl hydrolase 10 (cellulase F) family.</text>
</comment>
<dbReference type="Pfam" id="PF00331">
    <property type="entry name" value="Glyco_hydro_10"/>
    <property type="match status" value="1"/>
</dbReference>
<keyword evidence="3" id="KW-0858">Xylan degradation</keyword>
<protein>
    <recommendedName>
        <fullName evidence="10">Beta-xylanase</fullName>
        <ecNumber evidence="10">3.2.1.8</ecNumber>
    </recommendedName>
</protein>
<evidence type="ECO:0000256" key="10">
    <source>
        <dbReference type="RuleBase" id="RU361174"/>
    </source>
</evidence>
<dbReference type="Gene3D" id="3.20.20.80">
    <property type="entry name" value="Glycosidases"/>
    <property type="match status" value="1"/>
</dbReference>
<evidence type="ECO:0000256" key="4">
    <source>
        <dbReference type="ARBA" id="ARBA00022729"/>
    </source>
</evidence>
<dbReference type="SMR" id="A0A427YU41"/>
<gene>
    <name evidence="13" type="ORF">EHS25_004328</name>
</gene>
<dbReference type="STRING" id="1890683.A0A427YU41"/>
<feature type="active site" description="Nucleophile" evidence="9">
    <location>
        <position position="263"/>
    </location>
</feature>
<feature type="domain" description="GH10" evidence="12">
    <location>
        <begin position="27"/>
        <end position="345"/>
    </location>
</feature>
<evidence type="ECO:0000256" key="7">
    <source>
        <dbReference type="ARBA" id="ARBA00023295"/>
    </source>
</evidence>
<feature type="signal peptide" evidence="11">
    <location>
        <begin position="1"/>
        <end position="19"/>
    </location>
</feature>
<dbReference type="InterPro" id="IPR001000">
    <property type="entry name" value="GH10_dom"/>
</dbReference>
<dbReference type="InterPro" id="IPR031158">
    <property type="entry name" value="GH10_AS"/>
</dbReference>
<dbReference type="PROSITE" id="PS00591">
    <property type="entry name" value="GH10_1"/>
    <property type="match status" value="1"/>
</dbReference>
<dbReference type="SMART" id="SM00633">
    <property type="entry name" value="Glyco_10"/>
    <property type="match status" value="1"/>
</dbReference>
<evidence type="ECO:0000256" key="9">
    <source>
        <dbReference type="PROSITE-ProRule" id="PRU10061"/>
    </source>
</evidence>
<evidence type="ECO:0000259" key="12">
    <source>
        <dbReference type="PROSITE" id="PS51760"/>
    </source>
</evidence>
<dbReference type="Proteomes" id="UP000279259">
    <property type="component" value="Unassembled WGS sequence"/>
</dbReference>
<sequence>MVQLQLHLLAALLPALALAIPSPVAPRSPATNLAGAASKDNKRYFGDAYQSFYLADPRYGPILDSQFSAYTPENEMKWEVIEPTRGVFNWTGSDLIVAHAKKTHSIVRGHNFCWDSQTPSYVTSITDPTELTQVLEEHINAVLGRYGNDLYAFDVINEPLNDNGTIKSSVWSNVLGENYIETALTIAHKAAPNVKLYINDYNIEGVNSKSQALATIAKNLLDKGVPLHGIGFESHFIGGELPGDISQSMKQFTDLGLDVAITELDIRVPVDSSGIANATVRKLQADNYATVVQACLDNGNCPGVTVWGFDDGHSWIPGVFAGQGDANLYDFNYQPKPAYYSTLAALQNGK</sequence>
<comment type="catalytic activity">
    <reaction evidence="1 10">
        <text>Endohydrolysis of (1-&gt;4)-beta-D-xylosidic linkages in xylans.</text>
        <dbReference type="EC" id="3.2.1.8"/>
    </reaction>
</comment>
<evidence type="ECO:0000313" key="14">
    <source>
        <dbReference type="Proteomes" id="UP000279259"/>
    </source>
</evidence>
<dbReference type="PRINTS" id="PR00134">
    <property type="entry name" value="GLHYDRLASE10"/>
</dbReference>
<proteinExistence type="inferred from homology"/>
<keyword evidence="14" id="KW-1185">Reference proteome</keyword>
<comment type="caution">
    <text evidence="13">The sequence shown here is derived from an EMBL/GenBank/DDBJ whole genome shotgun (WGS) entry which is preliminary data.</text>
</comment>
<evidence type="ECO:0000313" key="13">
    <source>
        <dbReference type="EMBL" id="RSH94525.1"/>
    </source>
</evidence>
<dbReference type="PANTHER" id="PTHR31490:SF88">
    <property type="entry name" value="BETA-XYLANASE"/>
    <property type="match status" value="1"/>
</dbReference>
<keyword evidence="5 10" id="KW-0378">Hydrolase</keyword>
<evidence type="ECO:0000256" key="1">
    <source>
        <dbReference type="ARBA" id="ARBA00000681"/>
    </source>
</evidence>
<feature type="chain" id="PRO_5019211198" description="Beta-xylanase" evidence="11">
    <location>
        <begin position="20"/>
        <end position="350"/>
    </location>
</feature>
<keyword evidence="4 11" id="KW-0732">Signal</keyword>
<name>A0A427YU41_9TREE</name>
<keyword evidence="7 10" id="KW-0326">Glycosidase</keyword>
<evidence type="ECO:0000256" key="6">
    <source>
        <dbReference type="ARBA" id="ARBA00023277"/>
    </source>
</evidence>
<dbReference type="OrthoDB" id="3055998at2759"/>
<reference evidence="13 14" key="1">
    <citation type="submission" date="2018-11" db="EMBL/GenBank/DDBJ databases">
        <title>Genome sequence of Saitozyma podzolica DSM 27192.</title>
        <authorList>
            <person name="Aliyu H."/>
            <person name="Gorte O."/>
            <person name="Ochsenreither K."/>
        </authorList>
    </citation>
    <scope>NUCLEOTIDE SEQUENCE [LARGE SCALE GENOMIC DNA]</scope>
    <source>
        <strain evidence="13 14">DSM 27192</strain>
    </source>
</reference>
<evidence type="ECO:0000256" key="8">
    <source>
        <dbReference type="ARBA" id="ARBA00023326"/>
    </source>
</evidence>
<dbReference type="SUPFAM" id="SSF51445">
    <property type="entry name" value="(Trans)glycosidases"/>
    <property type="match status" value="1"/>
</dbReference>
<keyword evidence="6 10" id="KW-0119">Carbohydrate metabolism</keyword>
<accession>A0A427YU41</accession>
<evidence type="ECO:0000256" key="11">
    <source>
        <dbReference type="SAM" id="SignalP"/>
    </source>
</evidence>
<dbReference type="AlphaFoldDB" id="A0A427YU41"/>
<dbReference type="EMBL" id="RSCD01000002">
    <property type="protein sequence ID" value="RSH94525.1"/>
    <property type="molecule type" value="Genomic_DNA"/>
</dbReference>
<evidence type="ECO:0000256" key="2">
    <source>
        <dbReference type="ARBA" id="ARBA00007495"/>
    </source>
</evidence>
<evidence type="ECO:0000256" key="3">
    <source>
        <dbReference type="ARBA" id="ARBA00022651"/>
    </source>
</evidence>